<protein>
    <submittedName>
        <fullName evidence="3">DUF4234 domain-containing protein</fullName>
    </submittedName>
</protein>
<feature type="transmembrane region" description="Helical" evidence="1">
    <location>
        <begin position="98"/>
        <end position="116"/>
    </location>
</feature>
<keyword evidence="4" id="KW-1185">Reference proteome</keyword>
<reference evidence="3 4" key="1">
    <citation type="submission" date="2020-08" db="EMBL/GenBank/DDBJ databases">
        <title>Genome public.</title>
        <authorList>
            <person name="Liu C."/>
            <person name="Sun Q."/>
        </authorList>
    </citation>
    <scope>NUCLEOTIDE SEQUENCE [LARGE SCALE GENOMIC DNA]</scope>
    <source>
        <strain evidence="3 4">NSJ-27</strain>
    </source>
</reference>
<accession>A0ABR7ITC7</accession>
<name>A0ABR7ITC7_9CLOT</name>
<dbReference type="Proteomes" id="UP000649151">
    <property type="component" value="Unassembled WGS sequence"/>
</dbReference>
<feature type="domain" description="DUF4234" evidence="2">
    <location>
        <begin position="20"/>
        <end position="86"/>
    </location>
</feature>
<feature type="transmembrane region" description="Helical" evidence="1">
    <location>
        <begin position="21"/>
        <end position="42"/>
    </location>
</feature>
<evidence type="ECO:0000313" key="3">
    <source>
        <dbReference type="EMBL" id="MBC5788411.1"/>
    </source>
</evidence>
<evidence type="ECO:0000256" key="1">
    <source>
        <dbReference type="SAM" id="Phobius"/>
    </source>
</evidence>
<keyword evidence="1" id="KW-0472">Membrane</keyword>
<dbReference type="Pfam" id="PF14018">
    <property type="entry name" value="DUF4234"/>
    <property type="match status" value="1"/>
</dbReference>
<organism evidence="3 4">
    <name type="scientific">Clostridium facile</name>
    <dbReference type="NCBI Taxonomy" id="2763035"/>
    <lineage>
        <taxon>Bacteria</taxon>
        <taxon>Bacillati</taxon>
        <taxon>Bacillota</taxon>
        <taxon>Clostridia</taxon>
        <taxon>Eubacteriales</taxon>
        <taxon>Clostridiaceae</taxon>
        <taxon>Clostridium</taxon>
    </lineage>
</organism>
<evidence type="ECO:0000259" key="2">
    <source>
        <dbReference type="Pfam" id="PF14018"/>
    </source>
</evidence>
<proteinExistence type="predicted"/>
<dbReference type="EMBL" id="JACOQK010000001">
    <property type="protein sequence ID" value="MBC5788411.1"/>
    <property type="molecule type" value="Genomic_DNA"/>
</dbReference>
<comment type="caution">
    <text evidence="3">The sequence shown here is derived from an EMBL/GenBank/DDBJ whole genome shotgun (WGS) entry which is preliminary data.</text>
</comment>
<dbReference type="InterPro" id="IPR025328">
    <property type="entry name" value="DUF4234"/>
</dbReference>
<keyword evidence="1" id="KW-1133">Transmembrane helix</keyword>
<keyword evidence="1" id="KW-0812">Transmembrane</keyword>
<evidence type="ECO:0000313" key="4">
    <source>
        <dbReference type="Proteomes" id="UP000649151"/>
    </source>
</evidence>
<gene>
    <name evidence="3" type="ORF">H8Z77_10385</name>
</gene>
<feature type="transmembrane region" description="Helical" evidence="1">
    <location>
        <begin position="57"/>
        <end position="77"/>
    </location>
</feature>
<sequence length="128" mass="14725">MPYNPYTTTNNGPHRCFKERNIVMCIILSIITCGIYPFYWLVVLNNDLNDLTGDRNAFSGGMVLLLTLVTCNIYFIYWSYRAGEKVDCIKRQAPTFHIVFLILSLFGLGIVNFILIQDTINKRIHGQI</sequence>